<dbReference type="SUPFAM" id="SSF53633">
    <property type="entry name" value="Carbamate kinase-like"/>
    <property type="match status" value="1"/>
</dbReference>
<dbReference type="Gene3D" id="3.40.1160.10">
    <property type="entry name" value="Acetylglutamate kinase-like"/>
    <property type="match status" value="1"/>
</dbReference>
<dbReference type="CDD" id="cd04237">
    <property type="entry name" value="AAK_NAGS-ABP"/>
    <property type="match status" value="1"/>
</dbReference>
<dbReference type="HAMAP" id="MF_01105">
    <property type="entry name" value="N_acetyl_glu_synth"/>
    <property type="match status" value="1"/>
</dbReference>
<dbReference type="RefSeq" id="WP_090660030.1">
    <property type="nucleotide sequence ID" value="NZ_FOIA01000026.1"/>
</dbReference>
<keyword evidence="3 8" id="KW-0055">Arginine biosynthesis</keyword>
<dbReference type="InterPro" id="IPR033719">
    <property type="entry name" value="NAGS_kin"/>
</dbReference>
<dbReference type="InterPro" id="IPR000182">
    <property type="entry name" value="GNAT_dom"/>
</dbReference>
<dbReference type="PANTHER" id="PTHR30602:SF12">
    <property type="entry name" value="AMINO-ACID ACETYLTRANSFERASE NAGS1, CHLOROPLASTIC-RELATED"/>
    <property type="match status" value="1"/>
</dbReference>
<keyword evidence="6 8" id="KW-0012">Acyltransferase</keyword>
<dbReference type="PANTHER" id="PTHR30602">
    <property type="entry name" value="AMINO-ACID ACETYLTRANSFERASE"/>
    <property type="match status" value="1"/>
</dbReference>
<evidence type="ECO:0000256" key="4">
    <source>
        <dbReference type="ARBA" id="ARBA00022605"/>
    </source>
</evidence>
<keyword evidence="11" id="KW-1185">Reference proteome</keyword>
<dbReference type="NCBIfam" id="NF003641">
    <property type="entry name" value="PRK05279.1"/>
    <property type="match status" value="1"/>
</dbReference>
<organism evidence="10 11">
    <name type="scientific">Nitrosomonas marina</name>
    <dbReference type="NCBI Taxonomy" id="917"/>
    <lineage>
        <taxon>Bacteria</taxon>
        <taxon>Pseudomonadati</taxon>
        <taxon>Pseudomonadota</taxon>
        <taxon>Betaproteobacteria</taxon>
        <taxon>Nitrosomonadales</taxon>
        <taxon>Nitrosomonadaceae</taxon>
        <taxon>Nitrosomonas</taxon>
    </lineage>
</organism>
<dbReference type="InterPro" id="IPR016181">
    <property type="entry name" value="Acyl_CoA_acyltransferase"/>
</dbReference>
<dbReference type="Gene3D" id="3.40.630.30">
    <property type="match status" value="1"/>
</dbReference>
<dbReference type="GO" id="GO:0004042">
    <property type="term" value="F:L-glutamate N-acetyltransferase activity"/>
    <property type="evidence" value="ECO:0007669"/>
    <property type="project" value="UniProtKB-UniRule"/>
</dbReference>
<keyword evidence="4 8" id="KW-0028">Amino-acid biosynthesis</keyword>
<dbReference type="InterPro" id="IPR001048">
    <property type="entry name" value="Asp/Glu/Uridylate_kinase"/>
</dbReference>
<proteinExistence type="inferred from homology"/>
<dbReference type="SUPFAM" id="SSF55729">
    <property type="entry name" value="Acyl-CoA N-acyltransferases (Nat)"/>
    <property type="match status" value="1"/>
</dbReference>
<evidence type="ECO:0000256" key="1">
    <source>
        <dbReference type="ARBA" id="ARBA00004925"/>
    </source>
</evidence>
<dbReference type="AlphaFoldDB" id="A0A1I0EAS6"/>
<comment type="catalytic activity">
    <reaction evidence="7 8">
        <text>L-glutamate + acetyl-CoA = N-acetyl-L-glutamate + CoA + H(+)</text>
        <dbReference type="Rhea" id="RHEA:24292"/>
        <dbReference type="ChEBI" id="CHEBI:15378"/>
        <dbReference type="ChEBI" id="CHEBI:29985"/>
        <dbReference type="ChEBI" id="CHEBI:44337"/>
        <dbReference type="ChEBI" id="CHEBI:57287"/>
        <dbReference type="ChEBI" id="CHEBI:57288"/>
        <dbReference type="EC" id="2.3.1.1"/>
    </reaction>
</comment>
<sequence>MKVIANFVAWFRSAAPYIHSFRGKIFVIGISGEMVTDENFIFFIHDINLLASLGVRLVLVHGARPQIVQRLNENRFTINSAMGIDITDTASLQFAKEAIGRTHLEIEALLSMGLPNSPMANAAIQVASGNFITACPFGVINGVDFMHTGKVRKVNVSAIQNSLNQGNVVLISSLGHSPTGEIFNLTMENVATEVASALHAEKLIFLLDSLDHHDESRNDEKPSLPRELTVAQCRMLLQNSEKTVSDLNAEVLKLLSCAIQACEQNVARTHLVNRHTDGAILKELFTHYGIGCMISRESLESIRKAHIDDVGSILQLIEPLETEGILVRRSRELLEIEISRFIVFEHDSMIIGCAALYPFSQDGICELACLAVHPAYRSLGYGNRLLKAVEELTISQGHDKLFVLTTHATHWFIEHGFHEVSLADLPKLKQDLYNYKRKSKVYMKSLNQSG</sequence>
<protein>
    <recommendedName>
        <fullName evidence="8">Amino-acid acetyltransferase</fullName>
        <ecNumber evidence="8">2.3.1.1</ecNumber>
    </recommendedName>
    <alternativeName>
        <fullName evidence="8">N-acetylglutamate synthase</fullName>
        <shortName evidence="8">AGS</shortName>
        <shortName evidence="8">NAGS</shortName>
    </alternativeName>
</protein>
<dbReference type="GO" id="GO:0005737">
    <property type="term" value="C:cytoplasm"/>
    <property type="evidence" value="ECO:0007669"/>
    <property type="project" value="UniProtKB-SubCell"/>
</dbReference>
<evidence type="ECO:0000256" key="7">
    <source>
        <dbReference type="ARBA" id="ARBA00048372"/>
    </source>
</evidence>
<reference evidence="11" key="1">
    <citation type="submission" date="2016-10" db="EMBL/GenBank/DDBJ databases">
        <authorList>
            <person name="Varghese N."/>
            <person name="Submissions S."/>
        </authorList>
    </citation>
    <scope>NUCLEOTIDE SEQUENCE [LARGE SCALE GENOMIC DNA]</scope>
    <source>
        <strain evidence="11">Nm71</strain>
    </source>
</reference>
<feature type="domain" description="N-acetyltransferase" evidence="9">
    <location>
        <begin position="300"/>
        <end position="448"/>
    </location>
</feature>
<dbReference type="Pfam" id="PF13508">
    <property type="entry name" value="Acetyltransf_7"/>
    <property type="match status" value="1"/>
</dbReference>
<dbReference type="EMBL" id="FOIA01000026">
    <property type="protein sequence ID" value="SET42328.1"/>
    <property type="molecule type" value="Genomic_DNA"/>
</dbReference>
<dbReference type="NCBIfam" id="TIGR01890">
    <property type="entry name" value="N-Ac-Glu-synth"/>
    <property type="match status" value="1"/>
</dbReference>
<dbReference type="GO" id="GO:0006526">
    <property type="term" value="P:L-arginine biosynthetic process"/>
    <property type="evidence" value="ECO:0007669"/>
    <property type="project" value="UniProtKB-UniRule"/>
</dbReference>
<dbReference type="PROSITE" id="PS51186">
    <property type="entry name" value="GNAT"/>
    <property type="match status" value="1"/>
</dbReference>
<evidence type="ECO:0000256" key="3">
    <source>
        <dbReference type="ARBA" id="ARBA00022571"/>
    </source>
</evidence>
<comment type="similarity">
    <text evidence="2 8">Belongs to the acetyltransferase family. ArgA subfamily.</text>
</comment>
<dbReference type="OrthoDB" id="9802238at2"/>
<dbReference type="CDD" id="cd04301">
    <property type="entry name" value="NAT_SF"/>
    <property type="match status" value="1"/>
</dbReference>
<keyword evidence="8" id="KW-0963">Cytoplasm</keyword>
<dbReference type="Pfam" id="PF00696">
    <property type="entry name" value="AA_kinase"/>
    <property type="match status" value="1"/>
</dbReference>
<comment type="pathway">
    <text evidence="1 8">Amino-acid biosynthesis; L-arginine biosynthesis; N(2)-acetyl-L-ornithine from L-glutamate: step 1/4.</text>
</comment>
<evidence type="ECO:0000256" key="2">
    <source>
        <dbReference type="ARBA" id="ARBA00009145"/>
    </source>
</evidence>
<evidence type="ECO:0000313" key="11">
    <source>
        <dbReference type="Proteomes" id="UP000199345"/>
    </source>
</evidence>
<comment type="miscellaneous">
    <text evidence="8">In bacteria which possess the bifunctional enzyme ornithine acetyltransferase/N-acetylglutamate synthase (ArgJ), ArgA fulfills an anaplerotic role.</text>
</comment>
<comment type="subcellular location">
    <subcellularLocation>
        <location evidence="8">Cytoplasm</location>
    </subcellularLocation>
</comment>
<evidence type="ECO:0000313" key="10">
    <source>
        <dbReference type="EMBL" id="SET42328.1"/>
    </source>
</evidence>
<keyword evidence="5 8" id="KW-0808">Transferase</keyword>
<dbReference type="EC" id="2.3.1.1" evidence="8"/>
<evidence type="ECO:0000256" key="8">
    <source>
        <dbReference type="HAMAP-Rule" id="MF_01105"/>
    </source>
</evidence>
<evidence type="ECO:0000259" key="9">
    <source>
        <dbReference type="PROSITE" id="PS51186"/>
    </source>
</evidence>
<gene>
    <name evidence="8" type="primary">argA</name>
    <name evidence="10" type="ORF">SAMN05216326_1265</name>
</gene>
<dbReference type="InterPro" id="IPR036393">
    <property type="entry name" value="AceGlu_kinase-like_sf"/>
</dbReference>
<dbReference type="PIRSF" id="PIRSF000423">
    <property type="entry name" value="ArgA"/>
    <property type="match status" value="1"/>
</dbReference>
<accession>A0A1I0EAS6</accession>
<dbReference type="InterPro" id="IPR010167">
    <property type="entry name" value="NH2A_AcTrfase"/>
</dbReference>
<dbReference type="UniPathway" id="UPA00068">
    <property type="reaction ID" value="UER00106"/>
</dbReference>
<dbReference type="Proteomes" id="UP000199345">
    <property type="component" value="Unassembled WGS sequence"/>
</dbReference>
<evidence type="ECO:0000256" key="5">
    <source>
        <dbReference type="ARBA" id="ARBA00022679"/>
    </source>
</evidence>
<evidence type="ECO:0000256" key="6">
    <source>
        <dbReference type="ARBA" id="ARBA00023315"/>
    </source>
</evidence>
<name>A0A1I0EAS6_9PROT</name>